<evidence type="ECO:0000313" key="2">
    <source>
        <dbReference type="EMBL" id="KGX85773.1"/>
    </source>
</evidence>
<evidence type="ECO:0000259" key="1">
    <source>
        <dbReference type="Pfam" id="PF12867"/>
    </source>
</evidence>
<gene>
    <name evidence="2" type="ORF">N784_08180</name>
</gene>
<dbReference type="Gene3D" id="1.20.120.450">
    <property type="entry name" value="dinb family like domain"/>
    <property type="match status" value="1"/>
</dbReference>
<reference evidence="2 3" key="1">
    <citation type="submission" date="2013-08" db="EMBL/GenBank/DDBJ databases">
        <authorList>
            <person name="Huang J."/>
            <person name="Wang G."/>
        </authorList>
    </citation>
    <scope>NUCLEOTIDE SEQUENCE [LARGE SCALE GENOMIC DNA]</scope>
    <source>
        <strain evidence="2 3">JSM 072002</strain>
    </source>
</reference>
<comment type="caution">
    <text evidence="2">The sequence shown here is derived from an EMBL/GenBank/DDBJ whole genome shotgun (WGS) entry which is preliminary data.</text>
</comment>
<protein>
    <recommendedName>
        <fullName evidence="1">DinB-like domain-containing protein</fullName>
    </recommendedName>
</protein>
<dbReference type="AlphaFoldDB" id="A0A0A5G3Q8"/>
<dbReference type="Proteomes" id="UP000030401">
    <property type="component" value="Unassembled WGS sequence"/>
</dbReference>
<dbReference type="RefSeq" id="WP_036835134.1">
    <property type="nucleotide sequence ID" value="NZ_AVPG01000019.1"/>
</dbReference>
<sequence length="160" mass="18847">MKEQTIFKQFETGRQTILQLATEITEQTADIIAFGMPNSLRWQFGHIYVTGEQLLFRHTGERMLLTETYSTFFSPGSHPAYWEEEPPTVEELYFALEEQLHRVKEAFSGRLQERLTEPYYLGDHKLDTIGELLLFIIYHESEHIGTMKIMKNEINKQRAM</sequence>
<organism evidence="2 3">
    <name type="scientific">Pontibacillus litoralis JSM 072002</name>
    <dbReference type="NCBI Taxonomy" id="1385512"/>
    <lineage>
        <taxon>Bacteria</taxon>
        <taxon>Bacillati</taxon>
        <taxon>Bacillota</taxon>
        <taxon>Bacilli</taxon>
        <taxon>Bacillales</taxon>
        <taxon>Bacillaceae</taxon>
        <taxon>Pontibacillus</taxon>
    </lineage>
</organism>
<accession>A0A0A5G3Q8</accession>
<evidence type="ECO:0000313" key="3">
    <source>
        <dbReference type="Proteomes" id="UP000030401"/>
    </source>
</evidence>
<name>A0A0A5G3Q8_9BACI</name>
<dbReference type="InterPro" id="IPR034660">
    <property type="entry name" value="DinB/YfiT-like"/>
</dbReference>
<dbReference type="eggNOG" id="COG2318">
    <property type="taxonomic scope" value="Bacteria"/>
</dbReference>
<dbReference type="Pfam" id="PF12867">
    <property type="entry name" value="DinB_2"/>
    <property type="match status" value="1"/>
</dbReference>
<dbReference type="InterPro" id="IPR024775">
    <property type="entry name" value="DinB-like"/>
</dbReference>
<dbReference type="OrthoDB" id="4295522at2"/>
<proteinExistence type="predicted"/>
<dbReference type="SUPFAM" id="SSF109854">
    <property type="entry name" value="DinB/YfiT-like putative metalloenzymes"/>
    <property type="match status" value="1"/>
</dbReference>
<keyword evidence="3" id="KW-1185">Reference proteome</keyword>
<dbReference type="EMBL" id="AVPG01000019">
    <property type="protein sequence ID" value="KGX85773.1"/>
    <property type="molecule type" value="Genomic_DNA"/>
</dbReference>
<feature type="domain" description="DinB-like" evidence="1">
    <location>
        <begin position="9"/>
        <end position="147"/>
    </location>
</feature>
<dbReference type="STRING" id="1385512.N784_08180"/>